<dbReference type="InterPro" id="IPR045916">
    <property type="entry name" value="DUF5777"/>
</dbReference>
<comment type="caution">
    <text evidence="3">The sequence shown here is derived from an EMBL/GenBank/DDBJ whole genome shotgun (WGS) entry which is preliminary data.</text>
</comment>
<dbReference type="OrthoDB" id="1117410at2"/>
<dbReference type="RefSeq" id="WP_099154701.1">
    <property type="nucleotide sequence ID" value="NZ_PDUD01000047.1"/>
</dbReference>
<feature type="chain" id="PRO_5013039447" description="DUF5777 domain-containing protein" evidence="1">
    <location>
        <begin position="23"/>
        <end position="297"/>
    </location>
</feature>
<keyword evidence="4" id="KW-1185">Reference proteome</keyword>
<evidence type="ECO:0000259" key="2">
    <source>
        <dbReference type="Pfam" id="PF19089"/>
    </source>
</evidence>
<evidence type="ECO:0000256" key="1">
    <source>
        <dbReference type="SAM" id="SignalP"/>
    </source>
</evidence>
<name>A0A2D0N0F7_FLAN2</name>
<sequence length="297" mass="33152">MIRLFTLSFVLLGSLLSLQAQDAEKVYQTFKDRRVINTHSVETLPAHKLDIRIVHRFGDFAGDNGGYQTFFGLENASDVVIGGEYGFTDRFTVGLFRAKGAGITPEGNSGLRQLTNGILKYRLMHQTKNNLVPFSLTAVGVISLSTASKIEDNPDLIRSFPKFAHRMATNWELIIARKFSEGFSLQLLPAYTHRNLVTFEDENGIFSLGVAARVQLNKVVGIISDMTVPFSSRRSSDNGYYFPFGIGLEFDTGGHIFQVNFTNATGVMETDYIPYTISNWGEGQFRLGFTVSRLFNL</sequence>
<evidence type="ECO:0000313" key="3">
    <source>
        <dbReference type="EMBL" id="PHN01965.1"/>
    </source>
</evidence>
<proteinExistence type="predicted"/>
<evidence type="ECO:0000313" key="4">
    <source>
        <dbReference type="Proteomes" id="UP000223913"/>
    </source>
</evidence>
<protein>
    <recommendedName>
        <fullName evidence="2">DUF5777 domain-containing protein</fullName>
    </recommendedName>
</protein>
<feature type="signal peptide" evidence="1">
    <location>
        <begin position="1"/>
        <end position="22"/>
    </location>
</feature>
<dbReference type="Proteomes" id="UP000223913">
    <property type="component" value="Unassembled WGS sequence"/>
</dbReference>
<gene>
    <name evidence="3" type="ORF">CRP01_34580</name>
</gene>
<dbReference type="Pfam" id="PF19089">
    <property type="entry name" value="DUF5777"/>
    <property type="match status" value="1"/>
</dbReference>
<dbReference type="AlphaFoldDB" id="A0A2D0N0F7"/>
<keyword evidence="1" id="KW-0732">Signal</keyword>
<dbReference type="EMBL" id="PDUD01000047">
    <property type="protein sequence ID" value="PHN01965.1"/>
    <property type="molecule type" value="Genomic_DNA"/>
</dbReference>
<accession>A0A2D0N0F7</accession>
<reference evidence="3 4" key="1">
    <citation type="submission" date="2017-10" db="EMBL/GenBank/DDBJ databases">
        <title>The draft genome sequence of Lewinella nigricans NBRC 102662.</title>
        <authorList>
            <person name="Wang K."/>
        </authorList>
    </citation>
    <scope>NUCLEOTIDE SEQUENCE [LARGE SCALE GENOMIC DNA]</scope>
    <source>
        <strain evidence="3 4">NBRC 102662</strain>
    </source>
</reference>
<feature type="domain" description="DUF5777" evidence="2">
    <location>
        <begin position="30"/>
        <end position="295"/>
    </location>
</feature>
<organism evidence="3 4">
    <name type="scientific">Flavilitoribacter nigricans (strain ATCC 23147 / DSM 23189 / NBRC 102662 / NCIMB 1420 / SS-2)</name>
    <name type="common">Lewinella nigricans</name>
    <dbReference type="NCBI Taxonomy" id="1122177"/>
    <lineage>
        <taxon>Bacteria</taxon>
        <taxon>Pseudomonadati</taxon>
        <taxon>Bacteroidota</taxon>
        <taxon>Saprospiria</taxon>
        <taxon>Saprospirales</taxon>
        <taxon>Lewinellaceae</taxon>
        <taxon>Flavilitoribacter</taxon>
    </lineage>
</organism>